<name>J5UDH0_9FIRM</name>
<feature type="transmembrane region" description="Helical" evidence="2">
    <location>
        <begin position="6"/>
        <end position="25"/>
    </location>
</feature>
<gene>
    <name evidence="3" type="ORF">HMPREF1143_1387</name>
</gene>
<evidence type="ECO:0000313" key="4">
    <source>
        <dbReference type="Proteomes" id="UP000005244"/>
    </source>
</evidence>
<dbReference type="Proteomes" id="UP000005244">
    <property type="component" value="Unassembled WGS sequence"/>
</dbReference>
<keyword evidence="1" id="KW-0175">Coiled coil</keyword>
<evidence type="ECO:0000256" key="2">
    <source>
        <dbReference type="SAM" id="Phobius"/>
    </source>
</evidence>
<keyword evidence="2" id="KW-0812">Transmembrane</keyword>
<keyword evidence="2" id="KW-1133">Transmembrane helix</keyword>
<accession>J5UDH0</accession>
<proteinExistence type="predicted"/>
<comment type="caution">
    <text evidence="3">The sequence shown here is derived from an EMBL/GenBank/DDBJ whole genome shotgun (WGS) entry which is preliminary data.</text>
</comment>
<keyword evidence="4" id="KW-1185">Reference proteome</keyword>
<dbReference type="AlphaFoldDB" id="J5UDH0"/>
<evidence type="ECO:0000256" key="1">
    <source>
        <dbReference type="SAM" id="Coils"/>
    </source>
</evidence>
<organism evidence="3 4">
    <name type="scientific">Peptoanaerobacter stomatis</name>
    <dbReference type="NCBI Taxonomy" id="796937"/>
    <lineage>
        <taxon>Bacteria</taxon>
        <taxon>Bacillati</taxon>
        <taxon>Bacillota</taxon>
        <taxon>Clostridia</taxon>
        <taxon>Peptostreptococcales</taxon>
        <taxon>Filifactoraceae</taxon>
        <taxon>Peptoanaerobacter</taxon>
    </lineage>
</organism>
<reference evidence="3 4" key="1">
    <citation type="submission" date="2012-07" db="EMBL/GenBank/DDBJ databases">
        <authorList>
            <person name="Durkin A.S."/>
            <person name="McCorrison J."/>
            <person name="Torralba M."/>
            <person name="Gillis M."/>
            <person name="Methe B."/>
            <person name="Sutton G."/>
            <person name="Nelson K.E."/>
        </authorList>
    </citation>
    <scope>NUCLEOTIDE SEQUENCE [LARGE SCALE GENOMIC DNA]</scope>
    <source>
        <strain evidence="3 4">OBRC8</strain>
    </source>
</reference>
<protein>
    <submittedName>
        <fullName evidence="3">Uncharacterized protein</fullName>
    </submittedName>
</protein>
<dbReference type="RefSeq" id="WP_009531247.1">
    <property type="nucleotide sequence ID" value="NZ_ALNK01000026.1"/>
</dbReference>
<evidence type="ECO:0000313" key="3">
    <source>
        <dbReference type="EMBL" id="EJU21689.1"/>
    </source>
</evidence>
<dbReference type="EMBL" id="ALNK01000026">
    <property type="protein sequence ID" value="EJU21689.1"/>
    <property type="molecule type" value="Genomic_DNA"/>
</dbReference>
<feature type="coiled-coil region" evidence="1">
    <location>
        <begin position="42"/>
        <end position="91"/>
    </location>
</feature>
<keyword evidence="2" id="KW-0472">Membrane</keyword>
<sequence>MENKTYVDLVLIAFPVTIGIVSFFIKRLMSNHDKHGEKIIDIEKNYVKKEELEKKQKELKSELQNIVKEQITDVKDDIRQLKSEFSDSNNKTLKAVESLSKEVNEIKINYISKDDFLKQNTLLSNKMDKLMDMMYEEKTKNTKN</sequence>